<protein>
    <recommendedName>
        <fullName evidence="2">glycine--tRNA ligase</fullName>
        <ecNumber evidence="2">6.1.1.14</ecNumber>
    </recommendedName>
</protein>
<dbReference type="PANTHER" id="PTHR30075:SF2">
    <property type="entry name" value="GLYCINE--TRNA LIGASE, CHLOROPLASTIC_MITOCHONDRIAL 2"/>
    <property type="match status" value="1"/>
</dbReference>
<evidence type="ECO:0000256" key="5">
    <source>
        <dbReference type="ARBA" id="ARBA00022840"/>
    </source>
</evidence>
<evidence type="ECO:0000313" key="9">
    <source>
        <dbReference type="EMBL" id="GAV83334.1"/>
    </source>
</evidence>
<comment type="caution">
    <text evidence="9">The sequence shown here is derived from an EMBL/GenBank/DDBJ whole genome shotgun (WGS) entry which is preliminary data.</text>
</comment>
<dbReference type="GO" id="GO:0005739">
    <property type="term" value="C:mitochondrion"/>
    <property type="evidence" value="ECO:0007669"/>
    <property type="project" value="TreeGrafter"/>
</dbReference>
<name>A0A1Q3CSV7_CEPFO</name>
<evidence type="ECO:0000313" key="10">
    <source>
        <dbReference type="Proteomes" id="UP000187406"/>
    </source>
</evidence>
<dbReference type="GO" id="GO:0009570">
    <property type="term" value="C:chloroplast stroma"/>
    <property type="evidence" value="ECO:0007669"/>
    <property type="project" value="TreeGrafter"/>
</dbReference>
<keyword evidence="4" id="KW-0547">Nucleotide-binding</keyword>
<dbReference type="EC" id="6.1.1.14" evidence="2"/>
<dbReference type="EMBL" id="BDDD01002855">
    <property type="protein sequence ID" value="GAV83334.1"/>
    <property type="molecule type" value="Genomic_DNA"/>
</dbReference>
<dbReference type="STRING" id="3775.A0A1Q3CSV7"/>
<proteinExistence type="inferred from homology"/>
<keyword evidence="5" id="KW-0067">ATP-binding</keyword>
<dbReference type="GO" id="GO:0005524">
    <property type="term" value="F:ATP binding"/>
    <property type="evidence" value="ECO:0007669"/>
    <property type="project" value="UniProtKB-KW"/>
</dbReference>
<dbReference type="GO" id="GO:0006426">
    <property type="term" value="P:glycyl-tRNA aminoacylation"/>
    <property type="evidence" value="ECO:0007669"/>
    <property type="project" value="InterPro"/>
</dbReference>
<evidence type="ECO:0000256" key="3">
    <source>
        <dbReference type="ARBA" id="ARBA00022598"/>
    </source>
</evidence>
<dbReference type="GO" id="GO:0004820">
    <property type="term" value="F:glycine-tRNA ligase activity"/>
    <property type="evidence" value="ECO:0007669"/>
    <property type="project" value="UniProtKB-EC"/>
</dbReference>
<reference evidence="10" key="1">
    <citation type="submission" date="2016-04" db="EMBL/GenBank/DDBJ databases">
        <title>Cephalotus genome sequencing.</title>
        <authorList>
            <person name="Fukushima K."/>
            <person name="Hasebe M."/>
            <person name="Fang X."/>
        </authorList>
    </citation>
    <scope>NUCLEOTIDE SEQUENCE [LARGE SCALE GENOMIC DNA]</scope>
    <source>
        <strain evidence="10">cv. St1</strain>
    </source>
</reference>
<dbReference type="Proteomes" id="UP000187406">
    <property type="component" value="Unassembled WGS sequence"/>
</dbReference>
<evidence type="ECO:0000256" key="2">
    <source>
        <dbReference type="ARBA" id="ARBA00012829"/>
    </source>
</evidence>
<keyword evidence="7" id="KW-0030">Aminoacyl-tRNA synthetase</keyword>
<gene>
    <name evidence="9" type="ORF">CFOL_v3_26782</name>
</gene>
<evidence type="ECO:0000256" key="4">
    <source>
        <dbReference type="ARBA" id="ARBA00022741"/>
    </source>
</evidence>
<dbReference type="OrthoDB" id="6753009at2759"/>
<keyword evidence="3" id="KW-0436">Ligase</keyword>
<comment type="similarity">
    <text evidence="1">Belongs to the class-II aminoacyl-tRNA synthetase family.</text>
</comment>
<dbReference type="AlphaFoldDB" id="A0A1Q3CSV7"/>
<dbReference type="Pfam" id="PF02092">
    <property type="entry name" value="tRNA_synt_2f"/>
    <property type="match status" value="1"/>
</dbReference>
<keyword evidence="10" id="KW-1185">Reference proteome</keyword>
<organism evidence="9 10">
    <name type="scientific">Cephalotus follicularis</name>
    <name type="common">Albany pitcher plant</name>
    <dbReference type="NCBI Taxonomy" id="3775"/>
    <lineage>
        <taxon>Eukaryota</taxon>
        <taxon>Viridiplantae</taxon>
        <taxon>Streptophyta</taxon>
        <taxon>Embryophyta</taxon>
        <taxon>Tracheophyta</taxon>
        <taxon>Spermatophyta</taxon>
        <taxon>Magnoliopsida</taxon>
        <taxon>eudicotyledons</taxon>
        <taxon>Gunneridae</taxon>
        <taxon>Pentapetalae</taxon>
        <taxon>rosids</taxon>
        <taxon>fabids</taxon>
        <taxon>Oxalidales</taxon>
        <taxon>Cephalotaceae</taxon>
        <taxon>Cephalotus</taxon>
    </lineage>
</organism>
<keyword evidence="6" id="KW-0648">Protein biosynthesis</keyword>
<dbReference type="PANTHER" id="PTHR30075">
    <property type="entry name" value="GLYCYL-TRNA SYNTHETASE"/>
    <property type="match status" value="1"/>
</dbReference>
<sequence>MRTCQVRHDQSLEAPHTIPLTRKSLVSALKQSSKPLSRKGKTEYVHAHVTEAGQLALEVLSVNLPGTISKISFSKSMRWNSQVMFSRPIRWVMAIHGDVLVPFVFARVSSGNVSFGLRNTHSATVVLSFLSSTRHPRLMSSLMILF</sequence>
<evidence type="ECO:0000256" key="6">
    <source>
        <dbReference type="ARBA" id="ARBA00022917"/>
    </source>
</evidence>
<evidence type="ECO:0000256" key="1">
    <source>
        <dbReference type="ARBA" id="ARBA00008226"/>
    </source>
</evidence>
<evidence type="ECO:0000256" key="8">
    <source>
        <dbReference type="ARBA" id="ARBA00047937"/>
    </source>
</evidence>
<dbReference type="InterPro" id="IPR015944">
    <property type="entry name" value="Gly-tRNA-synth_bsu"/>
</dbReference>
<accession>A0A1Q3CSV7</accession>
<evidence type="ECO:0000256" key="7">
    <source>
        <dbReference type="ARBA" id="ARBA00023146"/>
    </source>
</evidence>
<dbReference type="InterPro" id="IPR006194">
    <property type="entry name" value="Gly-tRNA-synth_heterodimer"/>
</dbReference>
<dbReference type="InParanoid" id="A0A1Q3CSV7"/>
<comment type="catalytic activity">
    <reaction evidence="8">
        <text>tRNA(Gly) + glycine + ATP = glycyl-tRNA(Gly) + AMP + diphosphate</text>
        <dbReference type="Rhea" id="RHEA:16013"/>
        <dbReference type="Rhea" id="RHEA-COMP:9664"/>
        <dbReference type="Rhea" id="RHEA-COMP:9683"/>
        <dbReference type="ChEBI" id="CHEBI:30616"/>
        <dbReference type="ChEBI" id="CHEBI:33019"/>
        <dbReference type="ChEBI" id="CHEBI:57305"/>
        <dbReference type="ChEBI" id="CHEBI:78442"/>
        <dbReference type="ChEBI" id="CHEBI:78522"/>
        <dbReference type="ChEBI" id="CHEBI:456215"/>
        <dbReference type="EC" id="6.1.1.14"/>
    </reaction>
</comment>